<keyword evidence="1" id="KW-0812">Transmembrane</keyword>
<keyword evidence="1" id="KW-0472">Membrane</keyword>
<evidence type="ECO:0000313" key="2">
    <source>
        <dbReference type="EMBL" id="SUQ14846.1"/>
    </source>
</evidence>
<keyword evidence="3" id="KW-1185">Reference proteome</keyword>
<accession>A0A315ZU91</accession>
<gene>
    <name evidence="2" type="ORF">SAMN05216529_10871</name>
</gene>
<feature type="transmembrane region" description="Helical" evidence="1">
    <location>
        <begin position="337"/>
        <end position="361"/>
    </location>
</feature>
<proteinExistence type="predicted"/>
<reference evidence="3" key="1">
    <citation type="submission" date="2017-07" db="EMBL/GenBank/DDBJ databases">
        <authorList>
            <person name="Varghese N."/>
            <person name="Submissions S."/>
        </authorList>
    </citation>
    <scope>NUCLEOTIDE SEQUENCE [LARGE SCALE GENOMIC DNA]</scope>
    <source>
        <strain evidence="3">NLAE-zl-C134</strain>
    </source>
</reference>
<dbReference type="OrthoDB" id="1779742at2"/>
<feature type="transmembrane region" description="Helical" evidence="1">
    <location>
        <begin position="382"/>
        <end position="402"/>
    </location>
</feature>
<evidence type="ECO:0000256" key="1">
    <source>
        <dbReference type="SAM" id="Phobius"/>
    </source>
</evidence>
<dbReference type="EMBL" id="UHJJ01000008">
    <property type="protein sequence ID" value="SUQ14846.1"/>
    <property type="molecule type" value="Genomic_DNA"/>
</dbReference>
<organism evidence="2 3">
    <name type="scientific">Faecalicatena contorta</name>
    <dbReference type="NCBI Taxonomy" id="39482"/>
    <lineage>
        <taxon>Bacteria</taxon>
        <taxon>Bacillati</taxon>
        <taxon>Bacillota</taxon>
        <taxon>Clostridia</taxon>
        <taxon>Lachnospirales</taxon>
        <taxon>Lachnospiraceae</taxon>
        <taxon>Faecalicatena</taxon>
    </lineage>
</organism>
<keyword evidence="1" id="KW-1133">Transmembrane helix</keyword>
<sequence>MESYSAEAILSAVDKSGISKMANTLGGIDKILKVNDLSKIEGAFTKILEAVEGSSKQVEDFLNSFAGADTAEKQLALITDTIKSMVPSLNNLTLEKILPVVSKVSKGMGAMTTLMQSSVEKFTSVYKSGIEKLASVSKAGIDKTIAVFKKLPAGVHGAVEKVQLKMMDILPESVYDKIDGVAGKIGGKFSNLGSKITAPVGKMVENVQLKMMDILPESVYDKIDGAAGKVGGMFSALGSGIGNGLKKSAGVGMQALSAMVKGLMSVFQLALAVIGPAAILGLVVIGLGAVYQQFGSQIDSMIQIVTTKGPEIINNLVSGITSSIPALAESGAKLLNMLMMTISALLPTVVQAGMNILTAVVQGVTSNMDILLQGAITLVTTLINQIISLVPQLLICGLGILMSLVDGILSNMNLLLDSVVSIINTFSEQMTANLPTILSMGLEILQKLAEGIVQALPVLIVAALEAMTGFVTGLANSLPTVLGSAVMIVTTLVEGLINNLPQILNAAVQFIVEIVKGIITSLPQVLNAGVQIIAQLIAGLIQSIPALISTVGNLVVEVINKIKGTDWRSIGLNIISGIANGISSAAGALWEAASGVLGGFKDKVLGYFGIHSPSRWGIWVGKMLDVGIAGGIDKSMSKVVNAASSLTGTVMREIGYLQDYGNNAIDFNGIVSSGTVAIGATLNARDAELLSNGAAFTQKTRYVFEVPVNLDGREVGYGTAEYVEEKNNFDSRRKNRLGGMTHV</sequence>
<dbReference type="RefSeq" id="WP_109712098.1">
    <property type="nucleotide sequence ID" value="NZ_QGDS01000008.1"/>
</dbReference>
<feature type="transmembrane region" description="Helical" evidence="1">
    <location>
        <begin position="269"/>
        <end position="291"/>
    </location>
</feature>
<name>A0A315ZU91_9FIRM</name>
<evidence type="ECO:0000313" key="3">
    <source>
        <dbReference type="Proteomes" id="UP000254051"/>
    </source>
</evidence>
<dbReference type="InterPro" id="IPR016024">
    <property type="entry name" value="ARM-type_fold"/>
</dbReference>
<dbReference type="Proteomes" id="UP000254051">
    <property type="component" value="Unassembled WGS sequence"/>
</dbReference>
<dbReference type="SUPFAM" id="SSF48371">
    <property type="entry name" value="ARM repeat"/>
    <property type="match status" value="1"/>
</dbReference>
<dbReference type="AlphaFoldDB" id="A0A315ZU91"/>
<protein>
    <submittedName>
        <fullName evidence="2">Phage-related protein</fullName>
    </submittedName>
</protein>